<dbReference type="Pfam" id="PF03401">
    <property type="entry name" value="TctC"/>
    <property type="match status" value="1"/>
</dbReference>
<dbReference type="Gene3D" id="3.40.190.150">
    <property type="entry name" value="Bordetella uptake gene, domain 1"/>
    <property type="match status" value="1"/>
</dbReference>
<keyword evidence="2" id="KW-0732">Signal</keyword>
<reference evidence="3" key="1">
    <citation type="submission" date="2020-02" db="EMBL/GenBank/DDBJ databases">
        <authorList>
            <person name="Chen W.-M."/>
        </authorList>
    </citation>
    <scope>NUCLEOTIDE SEQUENCE</scope>
    <source>
        <strain evidence="3">NBD-18</strain>
    </source>
</reference>
<dbReference type="Gene3D" id="3.40.190.10">
    <property type="entry name" value="Periplasmic binding protein-like II"/>
    <property type="match status" value="1"/>
</dbReference>
<name>A0A6B2R5Q7_9BURK</name>
<gene>
    <name evidence="3" type="ORF">G3I67_14125</name>
</gene>
<comment type="caution">
    <text evidence="3">The sequence shown here is derived from an EMBL/GenBank/DDBJ whole genome shotgun (WGS) entry which is preliminary data.</text>
</comment>
<protein>
    <submittedName>
        <fullName evidence="3">Tripartite tricarboxylate transporter substrate binding protein</fullName>
    </submittedName>
</protein>
<organism evidence="3">
    <name type="scientific">Sheuella amnicola</name>
    <dbReference type="NCBI Taxonomy" id="2707330"/>
    <lineage>
        <taxon>Bacteria</taxon>
        <taxon>Pseudomonadati</taxon>
        <taxon>Pseudomonadota</taxon>
        <taxon>Betaproteobacteria</taxon>
        <taxon>Burkholderiales</taxon>
        <taxon>Alcaligenaceae</taxon>
        <taxon>Sheuella</taxon>
    </lineage>
</organism>
<dbReference type="RefSeq" id="WP_163656183.1">
    <property type="nucleotide sequence ID" value="NZ_JAAGRN010000011.1"/>
</dbReference>
<comment type="similarity">
    <text evidence="1">Belongs to the UPF0065 (bug) family.</text>
</comment>
<accession>A0A6B2R5Q7</accession>
<sequence length="324" mass="34927">MISRRTLLGLMLTSIFSVTANAQSANWPNKSIKVIVPYPTAGVSDTIVRIVSERLSAVLGQSIIVENKPGAGGTLGMDLVAKAQPDGYTFGFAAISPLTLNPHVMKVPYDALKDFVPVGSVMYSPIYLLASPKFTGKSFEDVIAMSKVKPGSITIATSGYGTVGHIMVEQLRKKSSTDLTHVPYKGGGQVATDALGGHFDLMLANPYANLNSLIEQGKLRPLAVGAPKRLSNLPDVRTFAELNYPEVNLTSLFGFFAPAGTPDTIIQRFNTELNKVLVEDAIQDRVRKAENLVMPSTPAEFSKTIKSEFTANQRIVQEANIKAE</sequence>
<evidence type="ECO:0000256" key="2">
    <source>
        <dbReference type="SAM" id="SignalP"/>
    </source>
</evidence>
<dbReference type="PANTHER" id="PTHR42928:SF5">
    <property type="entry name" value="BLR1237 PROTEIN"/>
    <property type="match status" value="1"/>
</dbReference>
<dbReference type="CDD" id="cd07012">
    <property type="entry name" value="PBP2_Bug_TTT"/>
    <property type="match status" value="1"/>
</dbReference>
<dbReference type="InterPro" id="IPR042100">
    <property type="entry name" value="Bug_dom1"/>
</dbReference>
<proteinExistence type="inferred from homology"/>
<dbReference type="AlphaFoldDB" id="A0A6B2R5Q7"/>
<evidence type="ECO:0000313" key="3">
    <source>
        <dbReference type="EMBL" id="NDY84367.1"/>
    </source>
</evidence>
<feature type="signal peptide" evidence="2">
    <location>
        <begin position="1"/>
        <end position="22"/>
    </location>
</feature>
<dbReference type="InterPro" id="IPR005064">
    <property type="entry name" value="BUG"/>
</dbReference>
<feature type="chain" id="PRO_5025403313" evidence="2">
    <location>
        <begin position="23"/>
        <end position="324"/>
    </location>
</feature>
<evidence type="ECO:0000256" key="1">
    <source>
        <dbReference type="ARBA" id="ARBA00006987"/>
    </source>
</evidence>
<dbReference type="SUPFAM" id="SSF53850">
    <property type="entry name" value="Periplasmic binding protein-like II"/>
    <property type="match status" value="1"/>
</dbReference>
<dbReference type="EMBL" id="JAAGRN010000011">
    <property type="protein sequence ID" value="NDY84367.1"/>
    <property type="molecule type" value="Genomic_DNA"/>
</dbReference>
<dbReference type="PANTHER" id="PTHR42928">
    <property type="entry name" value="TRICARBOXYLATE-BINDING PROTEIN"/>
    <property type="match status" value="1"/>
</dbReference>
<dbReference type="PIRSF" id="PIRSF017082">
    <property type="entry name" value="YflP"/>
    <property type="match status" value="1"/>
</dbReference>